<keyword evidence="1" id="KW-1133">Transmembrane helix</keyword>
<name>A0A849L020_9RHOB</name>
<dbReference type="EMBL" id="JABFBC010000001">
    <property type="protein sequence ID" value="NNU78880.1"/>
    <property type="molecule type" value="Genomic_DNA"/>
</dbReference>
<gene>
    <name evidence="2" type="ORF">HMH01_00380</name>
</gene>
<accession>A0A849L020</accession>
<organism evidence="2 3">
    <name type="scientific">Halovulum dunhuangense</name>
    <dbReference type="NCBI Taxonomy" id="1505036"/>
    <lineage>
        <taxon>Bacteria</taxon>
        <taxon>Pseudomonadati</taxon>
        <taxon>Pseudomonadota</taxon>
        <taxon>Alphaproteobacteria</taxon>
        <taxon>Rhodobacterales</taxon>
        <taxon>Paracoccaceae</taxon>
        <taxon>Halovulum</taxon>
    </lineage>
</organism>
<protein>
    <submittedName>
        <fullName evidence="2">Uncharacterized protein</fullName>
    </submittedName>
</protein>
<comment type="caution">
    <text evidence="2">The sequence shown here is derived from an EMBL/GenBank/DDBJ whole genome shotgun (WGS) entry which is preliminary data.</text>
</comment>
<evidence type="ECO:0000256" key="1">
    <source>
        <dbReference type="SAM" id="Phobius"/>
    </source>
</evidence>
<evidence type="ECO:0000313" key="2">
    <source>
        <dbReference type="EMBL" id="NNU78880.1"/>
    </source>
</evidence>
<dbReference type="Proteomes" id="UP000572377">
    <property type="component" value="Unassembled WGS sequence"/>
</dbReference>
<proteinExistence type="predicted"/>
<dbReference type="AlphaFoldDB" id="A0A849L020"/>
<dbReference type="SUPFAM" id="SSF55729">
    <property type="entry name" value="Acyl-CoA N-acyltransferases (Nat)"/>
    <property type="match status" value="1"/>
</dbReference>
<evidence type="ECO:0000313" key="3">
    <source>
        <dbReference type="Proteomes" id="UP000572377"/>
    </source>
</evidence>
<feature type="transmembrane region" description="Helical" evidence="1">
    <location>
        <begin position="55"/>
        <end position="76"/>
    </location>
</feature>
<dbReference type="RefSeq" id="WP_171321374.1">
    <property type="nucleotide sequence ID" value="NZ_JABFBC010000001.1"/>
</dbReference>
<keyword evidence="1" id="KW-0472">Membrane</keyword>
<reference evidence="2 3" key="1">
    <citation type="submission" date="2020-05" db="EMBL/GenBank/DDBJ databases">
        <title>Gimesia benthica sp. nov., a novel planctomycete isolated from a deep-sea water sample of the Northwest Indian Ocean.</title>
        <authorList>
            <person name="Wang J."/>
            <person name="Ruan C."/>
            <person name="Song L."/>
            <person name="Zhu Y."/>
            <person name="Li A."/>
            <person name="Zheng X."/>
            <person name="Wang L."/>
            <person name="Lu Z."/>
            <person name="Huang Y."/>
            <person name="Du W."/>
            <person name="Zhou Y."/>
            <person name="Huang L."/>
            <person name="Dai X."/>
        </authorList>
    </citation>
    <scope>NUCLEOTIDE SEQUENCE [LARGE SCALE GENOMIC DNA]</scope>
    <source>
        <strain evidence="2 3">YYQ-30</strain>
    </source>
</reference>
<dbReference type="InterPro" id="IPR016181">
    <property type="entry name" value="Acyl_CoA_acyltransferase"/>
</dbReference>
<sequence>MLGLLLFAGLAWGFARVLDAPRWTGQAIVLVVVLIMLASQVALPPEAPFRQSVGGSIRALVVLAIAAIPFLGYRWLLRRLRARHVPPPTAAAPAVTGRVALVPEVEALGRDLAGSLQAETPERFGLVRRAPDGTLVGGAVVGIEAGLARIAPVWVSDVASGLVAELIDAASQEARARGAKALELETRDRAIAAAASEAGLSAAPCLADLHRLSRTFP</sequence>
<keyword evidence="3" id="KW-1185">Reference proteome</keyword>
<feature type="transmembrane region" description="Helical" evidence="1">
    <location>
        <begin position="25"/>
        <end position="43"/>
    </location>
</feature>
<keyword evidence="1" id="KW-0812">Transmembrane</keyword>